<protein>
    <recommendedName>
        <fullName evidence="3 10">Beta-glucosidase</fullName>
        <ecNumber evidence="3 10">3.2.1.21</ecNumber>
    </recommendedName>
</protein>
<dbReference type="PRINTS" id="PR00131">
    <property type="entry name" value="GLHYDRLASE1"/>
</dbReference>
<dbReference type="SUPFAM" id="SSF51445">
    <property type="entry name" value="(Trans)glycosidases"/>
    <property type="match status" value="1"/>
</dbReference>
<accession>A0ABV8TUN4</accession>
<evidence type="ECO:0000256" key="6">
    <source>
        <dbReference type="ARBA" id="ARBA00023277"/>
    </source>
</evidence>
<dbReference type="PANTHER" id="PTHR10353">
    <property type="entry name" value="GLYCOSYL HYDROLASE"/>
    <property type="match status" value="1"/>
</dbReference>
<proteinExistence type="inferred from homology"/>
<keyword evidence="7 10" id="KW-0326">Glycosidase</keyword>
<evidence type="ECO:0000256" key="10">
    <source>
        <dbReference type="RuleBase" id="RU361175"/>
    </source>
</evidence>
<dbReference type="InterPro" id="IPR001360">
    <property type="entry name" value="Glyco_hydro_1"/>
</dbReference>
<comment type="similarity">
    <text evidence="2 10">Belongs to the glycosyl hydrolase 1 family.</text>
</comment>
<evidence type="ECO:0000256" key="3">
    <source>
        <dbReference type="ARBA" id="ARBA00012744"/>
    </source>
</evidence>
<evidence type="ECO:0000256" key="8">
    <source>
        <dbReference type="ARBA" id="ARBA00023326"/>
    </source>
</evidence>
<keyword evidence="4 10" id="KW-0378">Hydrolase</keyword>
<evidence type="ECO:0000256" key="4">
    <source>
        <dbReference type="ARBA" id="ARBA00022801"/>
    </source>
</evidence>
<dbReference type="Pfam" id="PF00232">
    <property type="entry name" value="Glyco_hydro_1"/>
    <property type="match status" value="1"/>
</dbReference>
<dbReference type="InterPro" id="IPR033132">
    <property type="entry name" value="GH_1_N_CS"/>
</dbReference>
<dbReference type="Proteomes" id="UP001595823">
    <property type="component" value="Unassembled WGS sequence"/>
</dbReference>
<comment type="caution">
    <text evidence="11">The sequence shown here is derived from an EMBL/GenBank/DDBJ whole genome shotgun (WGS) entry which is preliminary data.</text>
</comment>
<dbReference type="PANTHER" id="PTHR10353:SF36">
    <property type="entry name" value="LP05116P"/>
    <property type="match status" value="1"/>
</dbReference>
<dbReference type="GO" id="GO:0008422">
    <property type="term" value="F:beta-glucosidase activity"/>
    <property type="evidence" value="ECO:0007669"/>
    <property type="project" value="UniProtKB-EC"/>
</dbReference>
<dbReference type="EMBL" id="JBHSDK010000003">
    <property type="protein sequence ID" value="MFC4334204.1"/>
    <property type="molecule type" value="Genomic_DNA"/>
</dbReference>
<dbReference type="EC" id="3.2.1.21" evidence="3 10"/>
<evidence type="ECO:0000256" key="2">
    <source>
        <dbReference type="ARBA" id="ARBA00010838"/>
    </source>
</evidence>
<gene>
    <name evidence="11" type="ORF">ACFPET_03230</name>
</gene>
<organism evidence="11 12">
    <name type="scientific">Salininema proteolyticum</name>
    <dbReference type="NCBI Taxonomy" id="1607685"/>
    <lineage>
        <taxon>Bacteria</taxon>
        <taxon>Bacillati</taxon>
        <taxon>Actinomycetota</taxon>
        <taxon>Actinomycetes</taxon>
        <taxon>Glycomycetales</taxon>
        <taxon>Glycomycetaceae</taxon>
        <taxon>Salininema</taxon>
    </lineage>
</organism>
<evidence type="ECO:0000256" key="5">
    <source>
        <dbReference type="ARBA" id="ARBA00023001"/>
    </source>
</evidence>
<keyword evidence="5" id="KW-0136">Cellulose degradation</keyword>
<keyword evidence="12" id="KW-1185">Reference proteome</keyword>
<dbReference type="PROSITE" id="PS00653">
    <property type="entry name" value="GLYCOSYL_HYDROL_F1_2"/>
    <property type="match status" value="1"/>
</dbReference>
<evidence type="ECO:0000313" key="11">
    <source>
        <dbReference type="EMBL" id="MFC4334204.1"/>
    </source>
</evidence>
<evidence type="ECO:0000256" key="7">
    <source>
        <dbReference type="ARBA" id="ARBA00023295"/>
    </source>
</evidence>
<dbReference type="RefSeq" id="WP_380617940.1">
    <property type="nucleotide sequence ID" value="NZ_JBHSDK010000003.1"/>
</dbReference>
<dbReference type="InterPro" id="IPR018120">
    <property type="entry name" value="Glyco_hydro_1_AS"/>
</dbReference>
<dbReference type="InterPro" id="IPR017736">
    <property type="entry name" value="Glyco_hydro_1_beta-glucosidase"/>
</dbReference>
<dbReference type="Gene3D" id="3.20.20.80">
    <property type="entry name" value="Glycosidases"/>
    <property type="match status" value="1"/>
</dbReference>
<keyword evidence="8" id="KW-0624">Polysaccharide degradation</keyword>
<keyword evidence="6" id="KW-0119">Carbohydrate metabolism</keyword>
<feature type="active site" description="Nucleophile" evidence="9">
    <location>
        <position position="374"/>
    </location>
</feature>
<evidence type="ECO:0000313" key="12">
    <source>
        <dbReference type="Proteomes" id="UP001595823"/>
    </source>
</evidence>
<evidence type="ECO:0000256" key="1">
    <source>
        <dbReference type="ARBA" id="ARBA00000448"/>
    </source>
</evidence>
<dbReference type="NCBIfam" id="TIGR03356">
    <property type="entry name" value="BGL"/>
    <property type="match status" value="1"/>
</dbReference>
<evidence type="ECO:0000256" key="9">
    <source>
        <dbReference type="PROSITE-ProRule" id="PRU10055"/>
    </source>
</evidence>
<comment type="catalytic activity">
    <reaction evidence="1 10">
        <text>Hydrolysis of terminal, non-reducing beta-D-glucosyl residues with release of beta-D-glucose.</text>
        <dbReference type="EC" id="3.2.1.21"/>
    </reaction>
</comment>
<dbReference type="InterPro" id="IPR017853">
    <property type="entry name" value="GH"/>
</dbReference>
<reference evidence="12" key="1">
    <citation type="journal article" date="2019" name="Int. J. Syst. Evol. Microbiol.">
        <title>The Global Catalogue of Microorganisms (GCM) 10K type strain sequencing project: providing services to taxonomists for standard genome sequencing and annotation.</title>
        <authorList>
            <consortium name="The Broad Institute Genomics Platform"/>
            <consortium name="The Broad Institute Genome Sequencing Center for Infectious Disease"/>
            <person name="Wu L."/>
            <person name="Ma J."/>
        </authorList>
    </citation>
    <scope>NUCLEOTIDE SEQUENCE [LARGE SCALE GENOMIC DNA]</scope>
    <source>
        <strain evidence="12">IBRC-M 10908</strain>
    </source>
</reference>
<sequence>MTAEHTDPAARFPSDFAWGAATSSYQIEGSPGEGGRGRSIWDAFTAEPGRVVDASTGEAAARSYRRPEADLDLVDRLGLTAYRFSISWPRVCPEGSGRVNPEGLAYYDRLVDGLLERGVDPWVTLYHWDLPQALEESGGWPERDTAKRFAEYAAVAADALGDRVTRWMTVNEPWCAAFLGYASGEHAPGRREPAAALAAGHHLMLAHGLAARAIKDAAPAAKTGLGPNFYPVRPATESPEDRDAARRIDGLQNRLFADAAIKGSYPDDVVADLVSVTDFSFVADGDMRTVQAPLDFLGVNYYSSFTVSGRAGAPSASAAPTDTASAWPGSEHVGFVRTGRPTTAMDWEIDPEGLTGILTLLRDRYPGTDLVVTENGAAFDDVPGADGRVADRERRRYIADHVDACAAAIAEGVRLRGYFVWSLMDNFEWAWGYTKRFGIAYTDFASGARTLKASGEWYAALVRSARGDE</sequence>
<name>A0ABV8TUN4_9ACTN</name>
<dbReference type="PROSITE" id="PS00572">
    <property type="entry name" value="GLYCOSYL_HYDROL_F1_1"/>
    <property type="match status" value="1"/>
</dbReference>